<feature type="transmembrane region" description="Helical" evidence="1">
    <location>
        <begin position="51"/>
        <end position="70"/>
    </location>
</feature>
<reference evidence="2" key="2">
    <citation type="journal article" date="2021" name="PeerJ">
        <title>Extensive microbial diversity within the chicken gut microbiome revealed by metagenomics and culture.</title>
        <authorList>
            <person name="Gilroy R."/>
            <person name="Ravi A."/>
            <person name="Getino M."/>
            <person name="Pursley I."/>
            <person name="Horton D.L."/>
            <person name="Alikhan N.F."/>
            <person name="Baker D."/>
            <person name="Gharbi K."/>
            <person name="Hall N."/>
            <person name="Watson M."/>
            <person name="Adriaenssens E.M."/>
            <person name="Foster-Nyarko E."/>
            <person name="Jarju S."/>
            <person name="Secka A."/>
            <person name="Antonio M."/>
            <person name="Oren A."/>
            <person name="Chaudhuri R.R."/>
            <person name="La Ragione R."/>
            <person name="Hildebrand F."/>
            <person name="Pallen M.J."/>
        </authorList>
    </citation>
    <scope>NUCLEOTIDE SEQUENCE</scope>
    <source>
        <strain evidence="2">ChiBcec15-4380</strain>
    </source>
</reference>
<gene>
    <name evidence="2" type="ORF">IAA53_03140</name>
</gene>
<keyword evidence="1" id="KW-0812">Transmembrane</keyword>
<dbReference type="AlphaFoldDB" id="A0A9D1DGM7"/>
<feature type="transmembrane region" description="Helical" evidence="1">
    <location>
        <begin position="76"/>
        <end position="95"/>
    </location>
</feature>
<dbReference type="Proteomes" id="UP000824239">
    <property type="component" value="Unassembled WGS sequence"/>
</dbReference>
<sequence length="101" mass="11591">MTDVERITMENQERVRFAREIDWNNRREYLLEVKRQKEMRRRRVEQRFRRGMEIAAWAFVGAGAAMAGVAVHAEAWGLMTAAGVWFALAAIAAMFTGKGTD</sequence>
<keyword evidence="1" id="KW-0472">Membrane</keyword>
<name>A0A9D1DGM7_9FIRM</name>
<dbReference type="EMBL" id="DVHE01000022">
    <property type="protein sequence ID" value="HIR50270.1"/>
    <property type="molecule type" value="Genomic_DNA"/>
</dbReference>
<proteinExistence type="predicted"/>
<evidence type="ECO:0000313" key="3">
    <source>
        <dbReference type="Proteomes" id="UP000824239"/>
    </source>
</evidence>
<evidence type="ECO:0000313" key="2">
    <source>
        <dbReference type="EMBL" id="HIR50270.1"/>
    </source>
</evidence>
<accession>A0A9D1DGM7</accession>
<keyword evidence="1" id="KW-1133">Transmembrane helix</keyword>
<reference evidence="2" key="1">
    <citation type="submission" date="2020-10" db="EMBL/GenBank/DDBJ databases">
        <authorList>
            <person name="Gilroy R."/>
        </authorList>
    </citation>
    <scope>NUCLEOTIDE SEQUENCE</scope>
    <source>
        <strain evidence="2">ChiBcec15-4380</strain>
    </source>
</reference>
<evidence type="ECO:0000256" key="1">
    <source>
        <dbReference type="SAM" id="Phobius"/>
    </source>
</evidence>
<organism evidence="2 3">
    <name type="scientific">Candidatus Avoscillospira avicola</name>
    <dbReference type="NCBI Taxonomy" id="2840706"/>
    <lineage>
        <taxon>Bacteria</taxon>
        <taxon>Bacillati</taxon>
        <taxon>Bacillota</taxon>
        <taxon>Clostridia</taxon>
        <taxon>Eubacteriales</taxon>
        <taxon>Oscillospiraceae</taxon>
        <taxon>Oscillospiraceae incertae sedis</taxon>
        <taxon>Candidatus Avoscillospira</taxon>
    </lineage>
</organism>
<comment type="caution">
    <text evidence="2">The sequence shown here is derived from an EMBL/GenBank/DDBJ whole genome shotgun (WGS) entry which is preliminary data.</text>
</comment>
<protein>
    <submittedName>
        <fullName evidence="2">Uncharacterized protein</fullName>
    </submittedName>
</protein>